<comment type="caution">
    <text evidence="4">The sequence shown here is derived from an EMBL/GenBank/DDBJ whole genome shotgun (WGS) entry which is preliminary data.</text>
</comment>
<organism evidence="4 5">
    <name type="scientific">Lactuca sativa</name>
    <name type="common">Garden lettuce</name>
    <dbReference type="NCBI Taxonomy" id="4236"/>
    <lineage>
        <taxon>Eukaryota</taxon>
        <taxon>Viridiplantae</taxon>
        <taxon>Streptophyta</taxon>
        <taxon>Embryophyta</taxon>
        <taxon>Tracheophyta</taxon>
        <taxon>Spermatophyta</taxon>
        <taxon>Magnoliopsida</taxon>
        <taxon>eudicotyledons</taxon>
        <taxon>Gunneridae</taxon>
        <taxon>Pentapetalae</taxon>
        <taxon>asterids</taxon>
        <taxon>campanulids</taxon>
        <taxon>Asterales</taxon>
        <taxon>Asteraceae</taxon>
        <taxon>Cichorioideae</taxon>
        <taxon>Cichorieae</taxon>
        <taxon>Lactucinae</taxon>
        <taxon>Lactuca</taxon>
    </lineage>
</organism>
<sequence length="149" mass="17161">MIRSCLSILLVFFAEIERDVSETILKACGITTRSRITNLIDRYLLSIGSKSELKMHQLVQEIGRVEGKGNVLGLSLDMHMLDKEKLGASFESIPLDLPMMNLIALDMSYSYIESFVGCYSNTQRLEKRQKFDDRTYKTKSFLEHLRFLI</sequence>
<dbReference type="InterPro" id="IPR058192">
    <property type="entry name" value="WHD_ROQ1-like"/>
</dbReference>
<accession>A0A9R1XUD3</accession>
<dbReference type="Proteomes" id="UP000235145">
    <property type="component" value="Unassembled WGS sequence"/>
</dbReference>
<evidence type="ECO:0000256" key="2">
    <source>
        <dbReference type="SAM" id="SignalP"/>
    </source>
</evidence>
<gene>
    <name evidence="4" type="ORF">LSAT_V11C100037630</name>
</gene>
<proteinExistence type="predicted"/>
<feature type="domain" description="Disease resistance protein Roq1-like winged-helix" evidence="3">
    <location>
        <begin position="12"/>
        <end position="64"/>
    </location>
</feature>
<dbReference type="AlphaFoldDB" id="A0A9R1XUD3"/>
<reference evidence="4 5" key="1">
    <citation type="journal article" date="2017" name="Nat. Commun.">
        <title>Genome assembly with in vitro proximity ligation data and whole-genome triplication in lettuce.</title>
        <authorList>
            <person name="Reyes-Chin-Wo S."/>
            <person name="Wang Z."/>
            <person name="Yang X."/>
            <person name="Kozik A."/>
            <person name="Arikit S."/>
            <person name="Song C."/>
            <person name="Xia L."/>
            <person name="Froenicke L."/>
            <person name="Lavelle D.O."/>
            <person name="Truco M.J."/>
            <person name="Xia R."/>
            <person name="Zhu S."/>
            <person name="Xu C."/>
            <person name="Xu H."/>
            <person name="Xu X."/>
            <person name="Cox K."/>
            <person name="Korf I."/>
            <person name="Meyers B.C."/>
            <person name="Michelmore R.W."/>
        </authorList>
    </citation>
    <scope>NUCLEOTIDE SEQUENCE [LARGE SCALE GENOMIC DNA]</scope>
    <source>
        <strain evidence="5">cv. Salinas</strain>
        <tissue evidence="4">Seedlings</tissue>
    </source>
</reference>
<evidence type="ECO:0000313" key="5">
    <source>
        <dbReference type="Proteomes" id="UP000235145"/>
    </source>
</evidence>
<name>A0A9R1XUD3_LACSA</name>
<feature type="signal peptide" evidence="2">
    <location>
        <begin position="1"/>
        <end position="21"/>
    </location>
</feature>
<keyword evidence="2" id="KW-0732">Signal</keyword>
<keyword evidence="1" id="KW-0677">Repeat</keyword>
<keyword evidence="5" id="KW-1185">Reference proteome</keyword>
<feature type="chain" id="PRO_5040125929" description="Disease resistance protein Roq1-like winged-helix domain-containing protein" evidence="2">
    <location>
        <begin position="22"/>
        <end position="149"/>
    </location>
</feature>
<dbReference type="EMBL" id="NBSK02000001">
    <property type="protein sequence ID" value="KAJ0225969.1"/>
    <property type="molecule type" value="Genomic_DNA"/>
</dbReference>
<protein>
    <recommendedName>
        <fullName evidence="3">Disease resistance protein Roq1-like winged-helix domain-containing protein</fullName>
    </recommendedName>
</protein>
<dbReference type="Pfam" id="PF23282">
    <property type="entry name" value="WHD_ROQ1"/>
    <property type="match status" value="1"/>
</dbReference>
<evidence type="ECO:0000256" key="1">
    <source>
        <dbReference type="ARBA" id="ARBA00022737"/>
    </source>
</evidence>
<evidence type="ECO:0000313" key="4">
    <source>
        <dbReference type="EMBL" id="KAJ0225969.1"/>
    </source>
</evidence>
<evidence type="ECO:0000259" key="3">
    <source>
        <dbReference type="Pfam" id="PF23282"/>
    </source>
</evidence>